<keyword evidence="2" id="KW-0456">Lyase</keyword>
<dbReference type="AlphaFoldDB" id="A0A838B1D0"/>
<keyword evidence="3" id="KW-1185">Reference proteome</keyword>
<dbReference type="Gene3D" id="3.10.180.10">
    <property type="entry name" value="2,3-Dihydroxybiphenyl 1,2-Dioxygenase, domain 1"/>
    <property type="match status" value="1"/>
</dbReference>
<dbReference type="InterPro" id="IPR037523">
    <property type="entry name" value="VOC_core"/>
</dbReference>
<comment type="caution">
    <text evidence="2">The sequence shown here is derived from an EMBL/GenBank/DDBJ whole genome shotgun (WGS) entry which is preliminary data.</text>
</comment>
<protein>
    <submittedName>
        <fullName evidence="2">Lactoylglutathione lyase</fullName>
    </submittedName>
</protein>
<evidence type="ECO:0000313" key="3">
    <source>
        <dbReference type="Proteomes" id="UP000558284"/>
    </source>
</evidence>
<dbReference type="GO" id="GO:0016829">
    <property type="term" value="F:lyase activity"/>
    <property type="evidence" value="ECO:0007669"/>
    <property type="project" value="UniProtKB-KW"/>
</dbReference>
<name>A0A838B1D0_9HYPH</name>
<dbReference type="PANTHER" id="PTHR36503">
    <property type="entry name" value="BLR2520 PROTEIN"/>
    <property type="match status" value="1"/>
</dbReference>
<sequence length="139" mass="14884">MSKKIFVSLPVADVKASTAFYESLGFKNNPTFASETAAGMVWSEEINFMLLSREKWQTMTTRPIPPSTSSEVMLALSLDSREAVDAMAAAAAANGGIADINPVEDHGFMYTRDLADPDGHAVGAMWMDVSAMPSGDMAD</sequence>
<gene>
    <name evidence="2" type="ORF">H0241_10315</name>
</gene>
<dbReference type="EMBL" id="JACDTY010000004">
    <property type="protein sequence ID" value="MBA1140648.1"/>
    <property type="molecule type" value="Genomic_DNA"/>
</dbReference>
<organism evidence="2 3">
    <name type="scientific">Mesorhizobium neociceri</name>
    <dbReference type="NCBI Taxonomy" id="1307853"/>
    <lineage>
        <taxon>Bacteria</taxon>
        <taxon>Pseudomonadati</taxon>
        <taxon>Pseudomonadota</taxon>
        <taxon>Alphaproteobacteria</taxon>
        <taxon>Hyphomicrobiales</taxon>
        <taxon>Phyllobacteriaceae</taxon>
        <taxon>Mesorhizobium</taxon>
    </lineage>
</organism>
<evidence type="ECO:0000259" key="1">
    <source>
        <dbReference type="PROSITE" id="PS51819"/>
    </source>
</evidence>
<reference evidence="2 3" key="1">
    <citation type="submission" date="2020-07" db="EMBL/GenBank/DDBJ databases">
        <title>Definition of the novel symbiovar canariense within Mesorhizobium novociceri, a new species of genus Mesorhizobium nodulating Cicer canariense in the Caldera de Taburiente National Park (La Palma, Canary Islands).</title>
        <authorList>
            <person name="Leon-Barrios M."/>
            <person name="Perez-Yepez J."/>
            <person name="Flores-Felix J.D."/>
            <person name="Ramirez-Baena M.H."/>
            <person name="Pulido-Suarez L."/>
            <person name="Igual J.M."/>
            <person name="Velazquez E."/>
            <person name="Peix A."/>
        </authorList>
    </citation>
    <scope>NUCLEOTIDE SEQUENCE [LARGE SCALE GENOMIC DNA]</scope>
    <source>
        <strain evidence="2 3">CCANP35</strain>
    </source>
</reference>
<dbReference type="RefSeq" id="WP_181057317.1">
    <property type="nucleotide sequence ID" value="NZ_JACDTY010000004.1"/>
</dbReference>
<accession>A0A838B1D0</accession>
<proteinExistence type="predicted"/>
<dbReference type="Pfam" id="PF22677">
    <property type="entry name" value="Ble-like_N"/>
    <property type="match status" value="1"/>
</dbReference>
<dbReference type="Proteomes" id="UP000558284">
    <property type="component" value="Unassembled WGS sequence"/>
</dbReference>
<dbReference type="PROSITE" id="PS51819">
    <property type="entry name" value="VOC"/>
    <property type="match status" value="1"/>
</dbReference>
<dbReference type="SUPFAM" id="SSF54593">
    <property type="entry name" value="Glyoxalase/Bleomycin resistance protein/Dihydroxybiphenyl dioxygenase"/>
    <property type="match status" value="1"/>
</dbReference>
<dbReference type="InterPro" id="IPR053863">
    <property type="entry name" value="Glyoxy/Ble-like_N"/>
</dbReference>
<feature type="domain" description="VOC" evidence="1">
    <location>
        <begin position="3"/>
        <end position="127"/>
    </location>
</feature>
<evidence type="ECO:0000313" key="2">
    <source>
        <dbReference type="EMBL" id="MBA1140648.1"/>
    </source>
</evidence>
<dbReference type="PANTHER" id="PTHR36503:SF2">
    <property type="entry name" value="BLR2408 PROTEIN"/>
    <property type="match status" value="1"/>
</dbReference>
<dbReference type="InterPro" id="IPR029068">
    <property type="entry name" value="Glyas_Bleomycin-R_OHBP_Dase"/>
</dbReference>